<dbReference type="AlphaFoldDB" id="A0A7G1KKT2"/>
<evidence type="ECO:0008006" key="3">
    <source>
        <dbReference type="Google" id="ProtNLM"/>
    </source>
</evidence>
<dbReference type="PIRSF" id="PIRSF017393">
    <property type="entry name" value="MTase_SAV2177"/>
    <property type="match status" value="1"/>
</dbReference>
<dbReference type="InterPro" id="IPR029063">
    <property type="entry name" value="SAM-dependent_MTases_sf"/>
</dbReference>
<name>A0A7G1KKT2_9NOCA</name>
<organism evidence="1 2">
    <name type="scientific">Nocardia wallacei</name>
    <dbReference type="NCBI Taxonomy" id="480035"/>
    <lineage>
        <taxon>Bacteria</taxon>
        <taxon>Bacillati</taxon>
        <taxon>Actinomycetota</taxon>
        <taxon>Actinomycetes</taxon>
        <taxon>Mycobacteriales</taxon>
        <taxon>Nocardiaceae</taxon>
        <taxon>Nocardia</taxon>
    </lineage>
</organism>
<reference evidence="1 2" key="1">
    <citation type="submission" date="2020-08" db="EMBL/GenBank/DDBJ databases">
        <title>Genome Sequencing of Nocardia wallacei strain FMUON74 and assembly.</title>
        <authorList>
            <person name="Toyokawa M."/>
            <person name="Uesaka K."/>
        </authorList>
    </citation>
    <scope>NUCLEOTIDE SEQUENCE [LARGE SCALE GENOMIC DNA]</scope>
    <source>
        <strain evidence="1 2">FMUON74</strain>
    </source>
</reference>
<dbReference type="Pfam" id="PF04672">
    <property type="entry name" value="Methyltransf_19"/>
    <property type="match status" value="1"/>
</dbReference>
<proteinExistence type="predicted"/>
<evidence type="ECO:0000313" key="2">
    <source>
        <dbReference type="Proteomes" id="UP000516173"/>
    </source>
</evidence>
<sequence>MGVVMSDFESREIDASRPSAARMYHYYLSGEAVFDVDKIFGERIFQVFPYADTWAHHNREFLQRAVKFMVSQGIRQFLDIGSGLPTVGNTHEVVGTTVPDARVVYVDNDMEAVNRAHDLLLRQQVLDRTAIVEADLRCPDIIFDHPETRRLLDFDEPLGLLIVSVWPFVPDSDGPYELMRQLRQRIPAGSYVAMSHSSLQDADPELQERIGELVELYRNTSDPAIPRNRDDFAAFFDGLELVEPGLVYAPDWRPERPVDPQDPARPCNFAAVGYKP</sequence>
<accession>A0A7G1KKT2</accession>
<protein>
    <recommendedName>
        <fullName evidence="3">S-adenosyl methyltransferase</fullName>
    </recommendedName>
</protein>
<dbReference type="KEGG" id="nwl:NWFMUON74_23510"/>
<dbReference type="Gene3D" id="3.40.50.150">
    <property type="entry name" value="Vaccinia Virus protein VP39"/>
    <property type="match status" value="1"/>
</dbReference>
<dbReference type="InterPro" id="IPR006764">
    <property type="entry name" value="SAM_dep_MeTrfase_SAV2177_type"/>
</dbReference>
<keyword evidence="2" id="KW-1185">Reference proteome</keyword>
<dbReference type="Proteomes" id="UP000516173">
    <property type="component" value="Chromosome"/>
</dbReference>
<dbReference type="EMBL" id="AP023396">
    <property type="protein sequence ID" value="BCK54579.1"/>
    <property type="molecule type" value="Genomic_DNA"/>
</dbReference>
<gene>
    <name evidence="1" type="ORF">NWFMUON74_23510</name>
</gene>
<evidence type="ECO:0000313" key="1">
    <source>
        <dbReference type="EMBL" id="BCK54579.1"/>
    </source>
</evidence>
<dbReference type="SUPFAM" id="SSF53335">
    <property type="entry name" value="S-adenosyl-L-methionine-dependent methyltransferases"/>
    <property type="match status" value="1"/>
</dbReference>